<keyword evidence="1" id="KW-0812">Transmembrane</keyword>
<keyword evidence="1" id="KW-0472">Membrane</keyword>
<evidence type="ECO:0000313" key="3">
    <source>
        <dbReference type="Proteomes" id="UP001156831"/>
    </source>
</evidence>
<protein>
    <recommendedName>
        <fullName evidence="4">DUF2510 domain-containing protein</fullName>
    </recommendedName>
</protein>
<accession>A0ABT6JQE5</accession>
<dbReference type="Proteomes" id="UP001156831">
    <property type="component" value="Unassembled WGS sequence"/>
</dbReference>
<comment type="caution">
    <text evidence="2">The sequence shown here is derived from an EMBL/GenBank/DDBJ whole genome shotgun (WGS) entry which is preliminary data.</text>
</comment>
<name>A0ABT6JQE5_9GAMM</name>
<evidence type="ECO:0008006" key="4">
    <source>
        <dbReference type="Google" id="ProtNLM"/>
    </source>
</evidence>
<proteinExistence type="predicted"/>
<dbReference type="EMBL" id="JARXRN010000029">
    <property type="protein sequence ID" value="MDH5832176.1"/>
    <property type="molecule type" value="Genomic_DNA"/>
</dbReference>
<sequence length="141" mass="15727">MGLTARARRKAGWCWWMARYLVLDKHREATRVTAFWAAVVVATISGSLLLVEVLGLRPPPAPGEPAAAWWVQLVLFVVSMLISWAMRPKVEPPKPAEGQAPVVEDGAALERIYGRVWTDDGKWTAWSNGDPEPIRKKQGKK</sequence>
<keyword evidence="1" id="KW-1133">Transmembrane helix</keyword>
<feature type="transmembrane region" description="Helical" evidence="1">
    <location>
        <begin position="34"/>
        <end position="55"/>
    </location>
</feature>
<reference evidence="2 3" key="1">
    <citation type="submission" date="2023-04" db="EMBL/GenBank/DDBJ databases">
        <title>Luteimonas sp. M1R5S18.</title>
        <authorList>
            <person name="Sun J.-Q."/>
        </authorList>
    </citation>
    <scope>NUCLEOTIDE SEQUENCE [LARGE SCALE GENOMIC DNA]</scope>
    <source>
        <strain evidence="2 3">M1R5S18</strain>
    </source>
</reference>
<organism evidence="2 3">
    <name type="scientific">Luteimonas rhizosphaericola</name>
    <dbReference type="NCBI Taxonomy" id="3042024"/>
    <lineage>
        <taxon>Bacteria</taxon>
        <taxon>Pseudomonadati</taxon>
        <taxon>Pseudomonadota</taxon>
        <taxon>Gammaproteobacteria</taxon>
        <taxon>Lysobacterales</taxon>
        <taxon>Lysobacteraceae</taxon>
        <taxon>Luteimonas</taxon>
    </lineage>
</organism>
<feature type="transmembrane region" description="Helical" evidence="1">
    <location>
        <begin position="67"/>
        <end position="86"/>
    </location>
</feature>
<dbReference type="RefSeq" id="WP_280603219.1">
    <property type="nucleotide sequence ID" value="NZ_JARXRN010000029.1"/>
</dbReference>
<gene>
    <name evidence="2" type="ORF">QFW80_16785</name>
</gene>
<keyword evidence="3" id="KW-1185">Reference proteome</keyword>
<evidence type="ECO:0000256" key="1">
    <source>
        <dbReference type="SAM" id="Phobius"/>
    </source>
</evidence>
<evidence type="ECO:0000313" key="2">
    <source>
        <dbReference type="EMBL" id="MDH5832176.1"/>
    </source>
</evidence>